<reference evidence="2 3" key="1">
    <citation type="submission" date="2022-10" db="EMBL/GenBank/DDBJ databases">
        <title>The complete genomes of actinobacterial strains from the NBC collection.</title>
        <authorList>
            <person name="Joergensen T.S."/>
            <person name="Alvarez Arevalo M."/>
            <person name="Sterndorff E.B."/>
            <person name="Faurdal D."/>
            <person name="Vuksanovic O."/>
            <person name="Mourched A.-S."/>
            <person name="Charusanti P."/>
            <person name="Shaw S."/>
            <person name="Blin K."/>
            <person name="Weber T."/>
        </authorList>
    </citation>
    <scope>NUCLEOTIDE SEQUENCE [LARGE SCALE GENOMIC DNA]</scope>
    <source>
        <strain evidence="2 3">NBC_00319</strain>
    </source>
</reference>
<feature type="domain" description="Pyridoxamine 5'-phosphate oxidase N-terminal" evidence="1">
    <location>
        <begin position="26"/>
        <end position="147"/>
    </location>
</feature>
<dbReference type="InterPro" id="IPR012349">
    <property type="entry name" value="Split_barrel_FMN-bd"/>
</dbReference>
<dbReference type="SUPFAM" id="SSF50475">
    <property type="entry name" value="FMN-binding split barrel"/>
    <property type="match status" value="1"/>
</dbReference>
<name>A0AAU4K203_9NOCA</name>
<dbReference type="Proteomes" id="UP001432128">
    <property type="component" value="Chromosome"/>
</dbReference>
<sequence>MTTVEQLRSIVGHPNERVATKVRDRLTDVHREWIAQSPFVVVSTAGEGGAVDVSPKGDPPGFVRVLDDTTIAIPERPGNKRVDGYLNVLTDPHVGTLFVVPGRGDTLRINGTARIVSDADYFDDMVVSGNRPILALEISVEETFFHCAKAFMRSKLWDTDTWHPDDLPSVAEINHAVMLSPGLAELERHYAEENYRRMLY</sequence>
<evidence type="ECO:0000259" key="1">
    <source>
        <dbReference type="Pfam" id="PF01243"/>
    </source>
</evidence>
<dbReference type="AlphaFoldDB" id="A0AAU4K203"/>
<dbReference type="EMBL" id="CP108021">
    <property type="protein sequence ID" value="WUM20032.1"/>
    <property type="molecule type" value="Genomic_DNA"/>
</dbReference>
<organism evidence="2 3">
    <name type="scientific">Williamsia herbipolensis</name>
    <dbReference type="NCBI Taxonomy" id="1603258"/>
    <lineage>
        <taxon>Bacteria</taxon>
        <taxon>Bacillati</taxon>
        <taxon>Actinomycetota</taxon>
        <taxon>Actinomycetes</taxon>
        <taxon>Mycobacteriales</taxon>
        <taxon>Nocardiaceae</taxon>
        <taxon>Williamsia</taxon>
    </lineage>
</organism>
<evidence type="ECO:0000313" key="2">
    <source>
        <dbReference type="EMBL" id="WUM20032.1"/>
    </source>
</evidence>
<protein>
    <submittedName>
        <fullName evidence="2">Pyridoxamine 5'-phosphate oxidase family protein</fullName>
    </submittedName>
</protein>
<dbReference type="InterPro" id="IPR011576">
    <property type="entry name" value="Pyridox_Oxase_N"/>
</dbReference>
<dbReference type="InterPro" id="IPR024029">
    <property type="entry name" value="Pyridox_Oxase_FMN-dep"/>
</dbReference>
<dbReference type="KEGG" id="whr:OG579_20470"/>
<dbReference type="RefSeq" id="WP_328857452.1">
    <property type="nucleotide sequence ID" value="NZ_CP108021.1"/>
</dbReference>
<dbReference type="PANTHER" id="PTHR42815">
    <property type="entry name" value="FAD-BINDING, PUTATIVE (AFU_ORTHOLOGUE AFUA_6G07600)-RELATED"/>
    <property type="match status" value="1"/>
</dbReference>
<gene>
    <name evidence="2" type="ORF">OG579_20470</name>
</gene>
<dbReference type="NCBIfam" id="TIGR04025">
    <property type="entry name" value="PPOX_FMN_DR2398"/>
    <property type="match status" value="1"/>
</dbReference>
<dbReference type="PANTHER" id="PTHR42815:SF2">
    <property type="entry name" value="FAD-BINDING, PUTATIVE (AFU_ORTHOLOGUE AFUA_6G07600)-RELATED"/>
    <property type="match status" value="1"/>
</dbReference>
<keyword evidence="3" id="KW-1185">Reference proteome</keyword>
<accession>A0AAU4K203</accession>
<proteinExistence type="predicted"/>
<evidence type="ECO:0000313" key="3">
    <source>
        <dbReference type="Proteomes" id="UP001432128"/>
    </source>
</evidence>
<dbReference type="Gene3D" id="2.30.110.10">
    <property type="entry name" value="Electron Transport, Fmn-binding Protein, Chain A"/>
    <property type="match status" value="1"/>
</dbReference>
<dbReference type="Pfam" id="PF01243">
    <property type="entry name" value="PNPOx_N"/>
    <property type="match status" value="1"/>
</dbReference>